<sequence length="178" mass="21567">MERKFYIILIFILNIIFCIKLYAREKTYIICTNIYKHWYWLKDDNDEYVEVSGTWSIWNKSKKNSKYSMEFSFKYFLLENSYELFPVLKENCQKKFGIDYFIPQPAESINSSWNLFALSSDEFIGGFVDMSQNISVYEGFYKNKNFSRAKVYFLKGNNYLDIMKSNYILEYISHNLRY</sequence>
<keyword evidence="1" id="KW-1133">Transmembrane helix</keyword>
<proteinExistence type="predicted"/>
<dbReference type="OrthoDB" id="5875472at2"/>
<dbReference type="Proteomes" id="UP000184731">
    <property type="component" value="Chromosome"/>
</dbReference>
<name>A0A1L4D006_9BACT</name>
<reference evidence="2 3" key="1">
    <citation type="submission" date="2016-10" db="EMBL/GenBank/DDBJ databases">
        <title>Silvanigrella aquatica sp. nov., isolated from a freshwater lake located in the Black Forest, Germany, description of Silvanigrellaceae fam. nov., Silvanigrellales ord. nov., reclassification of the order Bdellovibrionales in the class Oligoflexia, reclassification of the families Bacteriovoracaceae and Halobacteriovoraceae in the new order Bacteriovoracales ord. nov., and reclassification of the family Pseudobacteriovoracaceae in the order Oligoflexiales.</title>
        <authorList>
            <person name="Hahn M.W."/>
            <person name="Schmidt J."/>
            <person name="Koll U."/>
            <person name="Rohde M."/>
            <person name="Verbag S."/>
            <person name="Pitt A."/>
            <person name="Nakai R."/>
            <person name="Naganuma T."/>
            <person name="Lang E."/>
        </authorList>
    </citation>
    <scope>NUCLEOTIDE SEQUENCE [LARGE SCALE GENOMIC DNA]</scope>
    <source>
        <strain evidence="2 3">MWH-Nonnen-W8red</strain>
    </source>
</reference>
<dbReference type="KEGG" id="saqi:AXG55_06300"/>
<protein>
    <submittedName>
        <fullName evidence="2">Uncharacterized protein</fullName>
    </submittedName>
</protein>
<dbReference type="AlphaFoldDB" id="A0A1L4D006"/>
<accession>A0A1L4D006</accession>
<keyword evidence="1" id="KW-0812">Transmembrane</keyword>
<dbReference type="EMBL" id="CP017834">
    <property type="protein sequence ID" value="APJ03536.1"/>
    <property type="molecule type" value="Genomic_DNA"/>
</dbReference>
<evidence type="ECO:0000313" key="3">
    <source>
        <dbReference type="Proteomes" id="UP000184731"/>
    </source>
</evidence>
<evidence type="ECO:0000313" key="2">
    <source>
        <dbReference type="EMBL" id="APJ03536.1"/>
    </source>
</evidence>
<keyword evidence="1" id="KW-0472">Membrane</keyword>
<feature type="transmembrane region" description="Helical" evidence="1">
    <location>
        <begin position="6"/>
        <end position="23"/>
    </location>
</feature>
<evidence type="ECO:0000256" key="1">
    <source>
        <dbReference type="SAM" id="Phobius"/>
    </source>
</evidence>
<keyword evidence="3" id="KW-1185">Reference proteome</keyword>
<gene>
    <name evidence="2" type="ORF">AXG55_06300</name>
</gene>
<organism evidence="2 3">
    <name type="scientific">Silvanigrella aquatica</name>
    <dbReference type="NCBI Taxonomy" id="1915309"/>
    <lineage>
        <taxon>Bacteria</taxon>
        <taxon>Pseudomonadati</taxon>
        <taxon>Bdellovibrionota</taxon>
        <taxon>Oligoflexia</taxon>
        <taxon>Silvanigrellales</taxon>
        <taxon>Silvanigrellaceae</taxon>
        <taxon>Silvanigrella</taxon>
    </lineage>
</organism>
<dbReference type="RefSeq" id="WP_148697275.1">
    <property type="nucleotide sequence ID" value="NZ_CP017834.1"/>
</dbReference>